<dbReference type="Proteomes" id="UP000027222">
    <property type="component" value="Unassembled WGS sequence"/>
</dbReference>
<sequence length="233" mass="25768">MQVPARLVDALDVPHFVDVAVAVQTPCLNQINNAFNCRSWLLITNTNINLPFPARPAPQSFVLVPKGANECAYAVSPSLLPVCEPAFEGLMGQGYETREPRRMILTVAPMASHCEHHTVLCPQDYANHVANTSLALFNLPHSHLYHPHFKFSTYPYPAWTALGRATKRRASTTITICSASAATNATPRRLLCPHTHTATGRRCRNMTMLQLLQYVVRRPAAAATTSLSVRQQE</sequence>
<dbReference type="HOGENOM" id="CLU_1189995_0_0_1"/>
<reference evidence="2" key="1">
    <citation type="journal article" date="2014" name="Proc. Natl. Acad. Sci. U.S.A.">
        <title>Extensive sampling of basidiomycete genomes demonstrates inadequacy of the white-rot/brown-rot paradigm for wood decay fungi.</title>
        <authorList>
            <person name="Riley R."/>
            <person name="Salamov A.A."/>
            <person name="Brown D.W."/>
            <person name="Nagy L.G."/>
            <person name="Floudas D."/>
            <person name="Held B.W."/>
            <person name="Levasseur A."/>
            <person name="Lombard V."/>
            <person name="Morin E."/>
            <person name="Otillar R."/>
            <person name="Lindquist E.A."/>
            <person name="Sun H."/>
            <person name="LaButti K.M."/>
            <person name="Schmutz J."/>
            <person name="Jabbour D."/>
            <person name="Luo H."/>
            <person name="Baker S.E."/>
            <person name="Pisabarro A.G."/>
            <person name="Walton J.D."/>
            <person name="Blanchette R.A."/>
            <person name="Henrissat B."/>
            <person name="Martin F."/>
            <person name="Cullen D."/>
            <person name="Hibbett D.S."/>
            <person name="Grigoriev I.V."/>
        </authorList>
    </citation>
    <scope>NUCLEOTIDE SEQUENCE [LARGE SCALE GENOMIC DNA]</scope>
    <source>
        <strain evidence="2">CBS 339.88</strain>
    </source>
</reference>
<gene>
    <name evidence="1" type="ORF">GALMADRAFT_1303975</name>
</gene>
<dbReference type="EMBL" id="KL142375">
    <property type="protein sequence ID" value="KDR78154.1"/>
    <property type="molecule type" value="Genomic_DNA"/>
</dbReference>
<organism evidence="1 2">
    <name type="scientific">Galerina marginata (strain CBS 339.88)</name>
    <dbReference type="NCBI Taxonomy" id="685588"/>
    <lineage>
        <taxon>Eukaryota</taxon>
        <taxon>Fungi</taxon>
        <taxon>Dikarya</taxon>
        <taxon>Basidiomycota</taxon>
        <taxon>Agaricomycotina</taxon>
        <taxon>Agaricomycetes</taxon>
        <taxon>Agaricomycetidae</taxon>
        <taxon>Agaricales</taxon>
        <taxon>Agaricineae</taxon>
        <taxon>Strophariaceae</taxon>
        <taxon>Galerina</taxon>
    </lineage>
</organism>
<keyword evidence="2" id="KW-1185">Reference proteome</keyword>
<name>A0A067TE23_GALM3</name>
<protein>
    <submittedName>
        <fullName evidence="1">Uncharacterized protein</fullName>
    </submittedName>
</protein>
<evidence type="ECO:0000313" key="1">
    <source>
        <dbReference type="EMBL" id="KDR78154.1"/>
    </source>
</evidence>
<evidence type="ECO:0000313" key="2">
    <source>
        <dbReference type="Proteomes" id="UP000027222"/>
    </source>
</evidence>
<accession>A0A067TE23</accession>
<dbReference type="AlphaFoldDB" id="A0A067TE23"/>
<proteinExistence type="predicted"/>